<comment type="similarity">
    <text evidence="1">Belongs to the guanylate kinase family.</text>
</comment>
<dbReference type="Gene3D" id="3.40.50.300">
    <property type="entry name" value="P-loop containing nucleotide triphosphate hydrolases"/>
    <property type="match status" value="1"/>
</dbReference>
<evidence type="ECO:0000313" key="8">
    <source>
        <dbReference type="EMBL" id="CAB4539579.1"/>
    </source>
</evidence>
<dbReference type="CDD" id="cd00071">
    <property type="entry name" value="GMPK"/>
    <property type="match status" value="1"/>
</dbReference>
<protein>
    <recommendedName>
        <fullName evidence="2">guanylate kinase</fullName>
        <ecNumber evidence="2">2.7.4.8</ecNumber>
    </recommendedName>
</protein>
<dbReference type="Pfam" id="PF00625">
    <property type="entry name" value="Guanylate_kin"/>
    <property type="match status" value="1"/>
</dbReference>
<dbReference type="PROSITE" id="PS50052">
    <property type="entry name" value="GUANYLATE_KINASE_2"/>
    <property type="match status" value="1"/>
</dbReference>
<dbReference type="InterPro" id="IPR010979">
    <property type="entry name" value="Ribosomal_uS13-like_H2TH"/>
</dbReference>
<dbReference type="InterPro" id="IPR017665">
    <property type="entry name" value="Guanylate_kinase"/>
</dbReference>
<dbReference type="SUPFAM" id="SSF52540">
    <property type="entry name" value="P-loop containing nucleoside triphosphate hydrolases"/>
    <property type="match status" value="1"/>
</dbReference>
<dbReference type="HAMAP" id="MF_00328">
    <property type="entry name" value="Guanylate_kinase"/>
    <property type="match status" value="1"/>
</dbReference>
<dbReference type="InterPro" id="IPR008144">
    <property type="entry name" value="Guanylate_kin-like_dom"/>
</dbReference>
<dbReference type="FunFam" id="3.30.63.10:FF:000002">
    <property type="entry name" value="Guanylate kinase 1"/>
    <property type="match status" value="1"/>
</dbReference>
<keyword evidence="4" id="KW-0547">Nucleotide-binding</keyword>
<evidence type="ECO:0000256" key="3">
    <source>
        <dbReference type="ARBA" id="ARBA00022679"/>
    </source>
</evidence>
<gene>
    <name evidence="8" type="ORF">UFOPK1413_00660</name>
</gene>
<dbReference type="PANTHER" id="PTHR23117:SF13">
    <property type="entry name" value="GUANYLATE KINASE"/>
    <property type="match status" value="1"/>
</dbReference>
<dbReference type="InterPro" id="IPR020590">
    <property type="entry name" value="Guanylate_kinase_CS"/>
</dbReference>
<dbReference type="NCBIfam" id="TIGR03263">
    <property type="entry name" value="guanyl_kin"/>
    <property type="match status" value="1"/>
</dbReference>
<sequence>MRDPREASLIAVERRRARAAVKRAIQTGERTPLSVAREAWHDTGTPAAGLRITEFLGSIAGIGVVKIPRILDRLGISPRKRLGALGARQAEALRSWLIDRQRPDNPATHRGRLVVVAGPTAVGKGTVVARIRERHPDVKFSVSATTRAPRPGEVDGEHYRFVSDDEFDRLVETKQMLEWAVVHGQHRYGTPRGPIVAALESGSSIILEIDIQGARQVKKAMPEAILVFLLPPSWNELVRRLETRGTESPEEQSRRLETAKVEYDAQSEFDVTVINDNVDVAAEAVVHLMTGN</sequence>
<dbReference type="EC" id="2.7.4.8" evidence="2"/>
<dbReference type="InterPro" id="IPR055201">
    <property type="entry name" value="IHF-like_H2TH"/>
</dbReference>
<dbReference type="GO" id="GO:0004385">
    <property type="term" value="F:GMP kinase activity"/>
    <property type="evidence" value="ECO:0007669"/>
    <property type="project" value="UniProtKB-EC"/>
</dbReference>
<reference evidence="8" key="1">
    <citation type="submission" date="2020-05" db="EMBL/GenBank/DDBJ databases">
        <authorList>
            <person name="Chiriac C."/>
            <person name="Salcher M."/>
            <person name="Ghai R."/>
            <person name="Kavagutti S V."/>
        </authorList>
    </citation>
    <scope>NUCLEOTIDE SEQUENCE</scope>
</reference>
<accession>A0A6J6BME3</accession>
<dbReference type="AlphaFoldDB" id="A0A6J6BME3"/>
<dbReference type="PANTHER" id="PTHR23117">
    <property type="entry name" value="GUANYLATE KINASE-RELATED"/>
    <property type="match status" value="1"/>
</dbReference>
<dbReference type="SUPFAM" id="SSF46946">
    <property type="entry name" value="S13-like H2TH domain"/>
    <property type="match status" value="1"/>
</dbReference>
<evidence type="ECO:0000256" key="5">
    <source>
        <dbReference type="ARBA" id="ARBA00022777"/>
    </source>
</evidence>
<evidence type="ECO:0000256" key="4">
    <source>
        <dbReference type="ARBA" id="ARBA00022741"/>
    </source>
</evidence>
<keyword evidence="6" id="KW-0067">ATP-binding</keyword>
<evidence type="ECO:0000256" key="6">
    <source>
        <dbReference type="ARBA" id="ARBA00022840"/>
    </source>
</evidence>
<feature type="domain" description="Guanylate kinase-like" evidence="7">
    <location>
        <begin position="111"/>
        <end position="290"/>
    </location>
</feature>
<dbReference type="InterPro" id="IPR008145">
    <property type="entry name" value="GK/Ca_channel_bsu"/>
</dbReference>
<evidence type="ECO:0000256" key="2">
    <source>
        <dbReference type="ARBA" id="ARBA00012961"/>
    </source>
</evidence>
<keyword evidence="3" id="KW-0808">Transferase</keyword>
<name>A0A6J6BME3_9ZZZZ</name>
<evidence type="ECO:0000259" key="7">
    <source>
        <dbReference type="PROSITE" id="PS50052"/>
    </source>
</evidence>
<dbReference type="Gene3D" id="3.30.63.10">
    <property type="entry name" value="Guanylate Kinase phosphate binding domain"/>
    <property type="match status" value="1"/>
</dbReference>
<dbReference type="InterPro" id="IPR027417">
    <property type="entry name" value="P-loop_NTPase"/>
</dbReference>
<dbReference type="Pfam" id="PF22525">
    <property type="entry name" value="H2TH_5"/>
    <property type="match status" value="1"/>
</dbReference>
<keyword evidence="5" id="KW-0418">Kinase</keyword>
<evidence type="ECO:0000256" key="1">
    <source>
        <dbReference type="ARBA" id="ARBA00005790"/>
    </source>
</evidence>
<proteinExistence type="inferred from homology"/>
<dbReference type="PROSITE" id="PS00856">
    <property type="entry name" value="GUANYLATE_KINASE_1"/>
    <property type="match status" value="1"/>
</dbReference>
<dbReference type="GO" id="GO:0005829">
    <property type="term" value="C:cytosol"/>
    <property type="evidence" value="ECO:0007669"/>
    <property type="project" value="TreeGrafter"/>
</dbReference>
<organism evidence="8">
    <name type="scientific">freshwater metagenome</name>
    <dbReference type="NCBI Taxonomy" id="449393"/>
    <lineage>
        <taxon>unclassified sequences</taxon>
        <taxon>metagenomes</taxon>
        <taxon>ecological metagenomes</taxon>
    </lineage>
</organism>
<dbReference type="GO" id="GO:0005524">
    <property type="term" value="F:ATP binding"/>
    <property type="evidence" value="ECO:0007669"/>
    <property type="project" value="UniProtKB-KW"/>
</dbReference>
<dbReference type="Gene3D" id="1.10.8.50">
    <property type="match status" value="1"/>
</dbReference>
<dbReference type="SMART" id="SM00072">
    <property type="entry name" value="GuKc"/>
    <property type="match status" value="1"/>
</dbReference>
<dbReference type="GO" id="GO:0003676">
    <property type="term" value="F:nucleic acid binding"/>
    <property type="evidence" value="ECO:0007669"/>
    <property type="project" value="InterPro"/>
</dbReference>
<dbReference type="EMBL" id="CAEZSG010000093">
    <property type="protein sequence ID" value="CAB4539579.1"/>
    <property type="molecule type" value="Genomic_DNA"/>
</dbReference>